<proteinExistence type="predicted"/>
<dbReference type="SUPFAM" id="SSF53474">
    <property type="entry name" value="alpha/beta-Hydrolases"/>
    <property type="match status" value="1"/>
</dbReference>
<dbReference type="Gene3D" id="3.40.50.1820">
    <property type="entry name" value="alpha/beta hydrolase"/>
    <property type="match status" value="1"/>
</dbReference>
<comment type="caution">
    <text evidence="2">The sequence shown here is derived from an EMBL/GenBank/DDBJ whole genome shotgun (WGS) entry which is preliminary data.</text>
</comment>
<evidence type="ECO:0000313" key="2">
    <source>
        <dbReference type="EMBL" id="KAH6895989.1"/>
    </source>
</evidence>
<dbReference type="InterPro" id="IPR000073">
    <property type="entry name" value="AB_hydrolase_1"/>
</dbReference>
<gene>
    <name evidence="2" type="ORF">B0T10DRAFT_479260</name>
</gene>
<evidence type="ECO:0000313" key="3">
    <source>
        <dbReference type="Proteomes" id="UP000777438"/>
    </source>
</evidence>
<sequence length="290" mass="31797">MLSIFKSNSPPQFSSSQPLSIFQSPLSLYFQVMSSNPTIVFVPGAWHGPETWDALTAVLEEHQLKCVSVALPTTSGNPESTFSEDVNAVRDAIVAETTQGRDVVVVVHSFGGAVGSSALKGLTKPKGAEPPSEGDASGHVIGFFMIATGFIVSGLTFMQMLRGTPPPSWKENTETGFADIVIDPREMFYHDLPEEEGKLWVSRLRKQSMKAFTTDAEYSYAGWAEVPVWYLATKQDYTHPYEVQKMFADDARAKGSDVTFREIETSHSPMLSRPTETAEIIMEAVAAFKA</sequence>
<dbReference type="EMBL" id="JAGPYM010000004">
    <property type="protein sequence ID" value="KAH6895989.1"/>
    <property type="molecule type" value="Genomic_DNA"/>
</dbReference>
<keyword evidence="3" id="KW-1185">Reference proteome</keyword>
<dbReference type="InterPro" id="IPR052897">
    <property type="entry name" value="Sec-Metab_Biosynth_Hydrolase"/>
</dbReference>
<dbReference type="Pfam" id="PF12697">
    <property type="entry name" value="Abhydrolase_6"/>
    <property type="match status" value="1"/>
</dbReference>
<reference evidence="2 3" key="1">
    <citation type="journal article" date="2021" name="Nat. Commun.">
        <title>Genetic determinants of endophytism in the Arabidopsis root mycobiome.</title>
        <authorList>
            <person name="Mesny F."/>
            <person name="Miyauchi S."/>
            <person name="Thiergart T."/>
            <person name="Pickel B."/>
            <person name="Atanasova L."/>
            <person name="Karlsson M."/>
            <person name="Huettel B."/>
            <person name="Barry K.W."/>
            <person name="Haridas S."/>
            <person name="Chen C."/>
            <person name="Bauer D."/>
            <person name="Andreopoulos W."/>
            <person name="Pangilinan J."/>
            <person name="LaButti K."/>
            <person name="Riley R."/>
            <person name="Lipzen A."/>
            <person name="Clum A."/>
            <person name="Drula E."/>
            <person name="Henrissat B."/>
            <person name="Kohler A."/>
            <person name="Grigoriev I.V."/>
            <person name="Martin F.M."/>
            <person name="Hacquard S."/>
        </authorList>
    </citation>
    <scope>NUCLEOTIDE SEQUENCE [LARGE SCALE GENOMIC DNA]</scope>
    <source>
        <strain evidence="2 3">MPI-CAGE-CH-0241</strain>
    </source>
</reference>
<accession>A0A9P9AUR9</accession>
<name>A0A9P9AUR9_9HYPO</name>
<keyword evidence="2" id="KW-0378">Hydrolase</keyword>
<protein>
    <submittedName>
        <fullName evidence="2">Alpha/beta hydrolase fold-1</fullName>
    </submittedName>
</protein>
<dbReference type="OrthoDB" id="408373at2759"/>
<dbReference type="PANTHER" id="PTHR37017:SF3">
    <property type="entry name" value="AB HYDROLASE-1 DOMAIN-CONTAINING PROTEIN"/>
    <property type="match status" value="1"/>
</dbReference>
<dbReference type="PANTHER" id="PTHR37017">
    <property type="entry name" value="AB HYDROLASE-1 DOMAIN-CONTAINING PROTEIN-RELATED"/>
    <property type="match status" value="1"/>
</dbReference>
<dbReference type="InterPro" id="IPR029058">
    <property type="entry name" value="AB_hydrolase_fold"/>
</dbReference>
<dbReference type="AlphaFoldDB" id="A0A9P9AUR9"/>
<feature type="domain" description="AB hydrolase-1" evidence="1">
    <location>
        <begin position="39"/>
        <end position="279"/>
    </location>
</feature>
<evidence type="ECO:0000259" key="1">
    <source>
        <dbReference type="Pfam" id="PF12697"/>
    </source>
</evidence>
<organism evidence="2 3">
    <name type="scientific">Thelonectria olida</name>
    <dbReference type="NCBI Taxonomy" id="1576542"/>
    <lineage>
        <taxon>Eukaryota</taxon>
        <taxon>Fungi</taxon>
        <taxon>Dikarya</taxon>
        <taxon>Ascomycota</taxon>
        <taxon>Pezizomycotina</taxon>
        <taxon>Sordariomycetes</taxon>
        <taxon>Hypocreomycetidae</taxon>
        <taxon>Hypocreales</taxon>
        <taxon>Nectriaceae</taxon>
        <taxon>Thelonectria</taxon>
    </lineage>
</organism>
<dbReference type="GO" id="GO:0016787">
    <property type="term" value="F:hydrolase activity"/>
    <property type="evidence" value="ECO:0007669"/>
    <property type="project" value="UniProtKB-KW"/>
</dbReference>
<dbReference type="Proteomes" id="UP000777438">
    <property type="component" value="Unassembled WGS sequence"/>
</dbReference>